<proteinExistence type="predicted"/>
<accession>A0ABW5U534</accession>
<comment type="caution">
    <text evidence="1">The sequence shown here is derived from an EMBL/GenBank/DDBJ whole genome shotgun (WGS) entry which is preliminary data.</text>
</comment>
<organism evidence="1 2">
    <name type="scientific">Sulfitobacter aestuarii</name>
    <dbReference type="NCBI Taxonomy" id="2161676"/>
    <lineage>
        <taxon>Bacteria</taxon>
        <taxon>Pseudomonadati</taxon>
        <taxon>Pseudomonadota</taxon>
        <taxon>Alphaproteobacteria</taxon>
        <taxon>Rhodobacterales</taxon>
        <taxon>Roseobacteraceae</taxon>
        <taxon>Sulfitobacter</taxon>
    </lineage>
</organism>
<dbReference type="EMBL" id="JBHUMP010000016">
    <property type="protein sequence ID" value="MFD2741003.1"/>
    <property type="molecule type" value="Genomic_DNA"/>
</dbReference>
<keyword evidence="2" id="KW-1185">Reference proteome</keyword>
<name>A0ABW5U534_9RHOB</name>
<dbReference type="RefSeq" id="WP_386375430.1">
    <property type="nucleotide sequence ID" value="NZ_JBHUMP010000016.1"/>
</dbReference>
<evidence type="ECO:0000313" key="2">
    <source>
        <dbReference type="Proteomes" id="UP001597474"/>
    </source>
</evidence>
<reference evidence="2" key="1">
    <citation type="journal article" date="2019" name="Int. J. Syst. Evol. Microbiol.">
        <title>The Global Catalogue of Microorganisms (GCM) 10K type strain sequencing project: providing services to taxonomists for standard genome sequencing and annotation.</title>
        <authorList>
            <consortium name="The Broad Institute Genomics Platform"/>
            <consortium name="The Broad Institute Genome Sequencing Center for Infectious Disease"/>
            <person name="Wu L."/>
            <person name="Ma J."/>
        </authorList>
    </citation>
    <scope>NUCLEOTIDE SEQUENCE [LARGE SCALE GENOMIC DNA]</scope>
    <source>
        <strain evidence="2">TISTR 2562</strain>
    </source>
</reference>
<gene>
    <name evidence="1" type="ORF">ACFSUD_15575</name>
</gene>
<dbReference type="Proteomes" id="UP001597474">
    <property type="component" value="Unassembled WGS sequence"/>
</dbReference>
<evidence type="ECO:0000313" key="1">
    <source>
        <dbReference type="EMBL" id="MFD2741003.1"/>
    </source>
</evidence>
<sequence length="111" mass="11424">MKRRDILLSVASLPVAKMAIGATTSNSSLKDLAAIGRAALAEGAVPADAASLARALGLASPNPSKLAAHSWNGRVAGELADGDTIFVANWFLSRTEVQICALLAIAEERVV</sequence>
<protein>
    <submittedName>
        <fullName evidence="1">Uncharacterized protein</fullName>
    </submittedName>
</protein>